<dbReference type="GeneID" id="28490688"/>
<dbReference type="OrthoDB" id="382499at2157"/>
<organism evidence="1 2">
    <name type="scientific">Pyrococcus kukulkanii</name>
    <dbReference type="NCBI Taxonomy" id="1609559"/>
    <lineage>
        <taxon>Archaea</taxon>
        <taxon>Methanobacteriati</taxon>
        <taxon>Methanobacteriota</taxon>
        <taxon>Thermococci</taxon>
        <taxon>Thermococcales</taxon>
        <taxon>Thermococcaceae</taxon>
        <taxon>Pyrococcus</taxon>
    </lineage>
</organism>
<evidence type="ECO:0000313" key="1">
    <source>
        <dbReference type="EMBL" id="AMM53501.1"/>
    </source>
</evidence>
<proteinExistence type="predicted"/>
<accession>A0A127B7Z5</accession>
<dbReference type="STRING" id="1609559.TQ32_02600"/>
<gene>
    <name evidence="1" type="ORF">TQ32_02600</name>
</gene>
<dbReference type="AlphaFoldDB" id="A0A127B7Z5"/>
<dbReference type="KEGG" id="pyc:TQ32_02600"/>
<dbReference type="EMBL" id="CP010835">
    <property type="protein sequence ID" value="AMM53501.1"/>
    <property type="molecule type" value="Genomic_DNA"/>
</dbReference>
<reference evidence="2" key="1">
    <citation type="submission" date="2015-02" db="EMBL/GenBank/DDBJ databases">
        <title>Pyrococcus kukulkanii sp. nov., a novel hyperthermophilic archaeon isolated from a deep-sea hydrothermal vent at the Guaymas Basin.</title>
        <authorList>
            <person name="Oger P.M."/>
            <person name="Callac N."/>
            <person name="Jebbar M."/>
            <person name="Godfroy A."/>
        </authorList>
    </citation>
    <scope>NUCLEOTIDE SEQUENCE [LARGE SCALE GENOMIC DNA]</scope>
    <source>
        <strain evidence="2">NCB100</strain>
    </source>
</reference>
<protein>
    <submittedName>
        <fullName evidence="1">Uncharacterized protein</fullName>
    </submittedName>
</protein>
<sequence length="191" mass="21603">MKDDNWSFKQSREPPISIESTIRAAVYEIEFKDILPENAALYLALPPELVKDILVQIGAGIVSAYVYDKIIKPQIEEKKKNKPQWFNEHFKKIAISGTNKKDGSLAVYNISKSIKLGSYQNLVIVGIEGTPVLDFTSMDPTESCFKVGFGSFLYLKNLKIIKYDSQRLFEGDGKVIYEDDVKVINKKGDTK</sequence>
<dbReference type="PATRIC" id="fig|1609559.3.peg.530"/>
<name>A0A127B7Z5_9EURY</name>
<dbReference type="RefSeq" id="WP_068320725.1">
    <property type="nucleotide sequence ID" value="NZ_CP010835.1"/>
</dbReference>
<dbReference type="Proteomes" id="UP000070587">
    <property type="component" value="Chromosome"/>
</dbReference>
<evidence type="ECO:0000313" key="2">
    <source>
        <dbReference type="Proteomes" id="UP000070587"/>
    </source>
</evidence>
<reference evidence="1 2" key="2">
    <citation type="journal article" date="2016" name="Int. J. Syst. Evol. Microbiol.">
        <title>Pyrococcus kukulkanii sp. nov., a hyperthermophilic, piezophilic archaeon isolated from a deep-sea hydrothermal vent.</title>
        <authorList>
            <person name="Callac N."/>
            <person name="Oger P."/>
            <person name="Lesongeur F."/>
            <person name="Rattray J.E."/>
            <person name="Vannier P."/>
            <person name="Michoud G."/>
            <person name="Beauverger M."/>
            <person name="Gayet N."/>
            <person name="Rouxel O."/>
            <person name="Jebbar M."/>
            <person name="Godfroy A."/>
        </authorList>
    </citation>
    <scope>NUCLEOTIDE SEQUENCE [LARGE SCALE GENOMIC DNA]</scope>
    <source>
        <strain evidence="1 2">NCB100</strain>
    </source>
</reference>